<dbReference type="Pfam" id="PF04268">
    <property type="entry name" value="SoxG"/>
    <property type="match status" value="1"/>
</dbReference>
<keyword evidence="2" id="KW-1185">Reference proteome</keyword>
<reference evidence="1 2" key="1">
    <citation type="submission" date="2016-10" db="EMBL/GenBank/DDBJ databases">
        <authorList>
            <person name="de Groot N.N."/>
        </authorList>
    </citation>
    <scope>NUCLEOTIDE SEQUENCE [LARGE SCALE GENOMIC DNA]</scope>
    <source>
        <strain evidence="1 2">DSM 19981</strain>
    </source>
</reference>
<dbReference type="SUPFAM" id="SSF103025">
    <property type="entry name" value="Folate-binding domain"/>
    <property type="match status" value="1"/>
</dbReference>
<dbReference type="Gene3D" id="3.30.1360.120">
    <property type="entry name" value="Probable tRNA modification gtpase trme, domain 1"/>
    <property type="match status" value="1"/>
</dbReference>
<dbReference type="RefSeq" id="WP_092962825.1">
    <property type="nucleotide sequence ID" value="NZ_FOSQ01000015.1"/>
</dbReference>
<dbReference type="AlphaFoldDB" id="A0A1I4ED97"/>
<sequence length="157" mass="16710">MAEIGVLLTDRRRLGLTALHGPADLLPGLPDRPAAVALPQGTAIWTAPRQWLLVHPRGAAPDVAQANRTPLTGARRIISLAGPRMREALATFLPIDLHDSAFPDGAAASTIGAYIPLLVWRQGDAFNLACYRSFGDSLMETLVTASRSRGLLVAPTD</sequence>
<protein>
    <submittedName>
        <fullName evidence="1">N-methylglutamate dehydrogenase subunit D</fullName>
    </submittedName>
</protein>
<dbReference type="InterPro" id="IPR007375">
    <property type="entry name" value="SoxG"/>
</dbReference>
<evidence type="ECO:0000313" key="2">
    <source>
        <dbReference type="Proteomes" id="UP000199473"/>
    </source>
</evidence>
<gene>
    <name evidence="1" type="ORF">SAMN02745775_115101</name>
</gene>
<dbReference type="EMBL" id="FOSQ01000015">
    <property type="protein sequence ID" value="SFL03758.1"/>
    <property type="molecule type" value="Genomic_DNA"/>
</dbReference>
<proteinExistence type="predicted"/>
<name>A0A1I4ED97_9PROT</name>
<organism evidence="1 2">
    <name type="scientific">Falsiroseomonas stagni DSM 19981</name>
    <dbReference type="NCBI Taxonomy" id="1123062"/>
    <lineage>
        <taxon>Bacteria</taxon>
        <taxon>Pseudomonadati</taxon>
        <taxon>Pseudomonadota</taxon>
        <taxon>Alphaproteobacteria</taxon>
        <taxon>Acetobacterales</taxon>
        <taxon>Roseomonadaceae</taxon>
        <taxon>Falsiroseomonas</taxon>
    </lineage>
</organism>
<dbReference type="OrthoDB" id="9814782at2"/>
<dbReference type="Proteomes" id="UP000199473">
    <property type="component" value="Unassembled WGS sequence"/>
</dbReference>
<dbReference type="STRING" id="1123062.SAMN02745775_115101"/>
<accession>A0A1I4ED97</accession>
<evidence type="ECO:0000313" key="1">
    <source>
        <dbReference type="EMBL" id="SFL03758.1"/>
    </source>
</evidence>
<dbReference type="InterPro" id="IPR027266">
    <property type="entry name" value="TrmE/GcvT-like"/>
</dbReference>